<protein>
    <submittedName>
        <fullName evidence="1">Uncharacterized protein</fullName>
    </submittedName>
</protein>
<organism evidence="1 2">
    <name type="scientific">Catharanthus roseus</name>
    <name type="common">Madagascar periwinkle</name>
    <name type="synonym">Vinca rosea</name>
    <dbReference type="NCBI Taxonomy" id="4058"/>
    <lineage>
        <taxon>Eukaryota</taxon>
        <taxon>Viridiplantae</taxon>
        <taxon>Streptophyta</taxon>
        <taxon>Embryophyta</taxon>
        <taxon>Tracheophyta</taxon>
        <taxon>Spermatophyta</taxon>
        <taxon>Magnoliopsida</taxon>
        <taxon>eudicotyledons</taxon>
        <taxon>Gunneridae</taxon>
        <taxon>Pentapetalae</taxon>
        <taxon>asterids</taxon>
        <taxon>lamiids</taxon>
        <taxon>Gentianales</taxon>
        <taxon>Apocynaceae</taxon>
        <taxon>Rauvolfioideae</taxon>
        <taxon>Vinceae</taxon>
        <taxon>Catharanthinae</taxon>
        <taxon>Catharanthus</taxon>
    </lineage>
</organism>
<accession>A0ACC0AAK9</accession>
<sequence length="631" mass="69443">MAVLPVKSLPVGYRFRPTDEELINHYLRLKITGFDKEVNIIREVDICKLEPWDLPDLSLVESYDDEWFFFCPKDRKYQNGQRLNRATLKGYWKATGKDRNIVSRKGVKIGMKKTLVFYTGRAPDGKRTNWVIHEYRATQKELDGTHPGQGAFVLCRLFKKHDLRLDENAENSNCDDVEPNLSPPTVVKSPAEDEHFETLTPSFGGQAEMPPLSKEGSPANLGDGAAVVEPLPINWHNSGCNDCKTEDQVLESISFPPDPELEKALRDLCEPMPESLDWKIFSPLHSQMQVELGSSYLYNPVNCDVSNNTMSTPFQYGTNALDINKFLNSVLVNTNDSPNEDSGIYSISAVESGTPEVIDGISRSFVKDTGSCSESEAEVTQQQVDPGFSESELLMSHMEQDTSFKADITSQLPFKQQEAYRSGFSTGNQGRQLNVLGNEYLGYNSTSASFSGYQVPDFLNAEGPGGCGTALVGDNGTGIKIRSRQVQNPSGASSFVVQGSAPRRIRLQKKLQVGPVSCSMARGSVHSNTDNKGPSTELEDEKANKKLDDGDAFAPAITNEIPAILLQESKATEDLSEPIGDFVTGGGRDSPVCSKVHKLSMALVYMPKVLVMVSLVVVVFGGVWGGLRYIY</sequence>
<comment type="caution">
    <text evidence="1">The sequence shown here is derived from an EMBL/GenBank/DDBJ whole genome shotgun (WGS) entry which is preliminary data.</text>
</comment>
<dbReference type="EMBL" id="CM044706">
    <property type="protein sequence ID" value="KAI5657487.1"/>
    <property type="molecule type" value="Genomic_DNA"/>
</dbReference>
<dbReference type="Proteomes" id="UP001060085">
    <property type="component" value="Linkage Group LG06"/>
</dbReference>
<reference evidence="2" key="1">
    <citation type="journal article" date="2023" name="Nat. Plants">
        <title>Single-cell RNA sequencing provides a high-resolution roadmap for understanding the multicellular compartmentation of specialized metabolism.</title>
        <authorList>
            <person name="Sun S."/>
            <person name="Shen X."/>
            <person name="Li Y."/>
            <person name="Li Y."/>
            <person name="Wang S."/>
            <person name="Li R."/>
            <person name="Zhang H."/>
            <person name="Shen G."/>
            <person name="Guo B."/>
            <person name="Wei J."/>
            <person name="Xu J."/>
            <person name="St-Pierre B."/>
            <person name="Chen S."/>
            <person name="Sun C."/>
        </authorList>
    </citation>
    <scope>NUCLEOTIDE SEQUENCE [LARGE SCALE GENOMIC DNA]</scope>
</reference>
<keyword evidence="2" id="KW-1185">Reference proteome</keyword>
<evidence type="ECO:0000313" key="2">
    <source>
        <dbReference type="Proteomes" id="UP001060085"/>
    </source>
</evidence>
<gene>
    <name evidence="1" type="ORF">M9H77_26280</name>
</gene>
<name>A0ACC0AAK9_CATRO</name>
<proteinExistence type="predicted"/>
<evidence type="ECO:0000313" key="1">
    <source>
        <dbReference type="EMBL" id="KAI5657487.1"/>
    </source>
</evidence>